<comment type="caution">
    <text evidence="2">The sequence shown here is derived from an EMBL/GenBank/DDBJ whole genome shotgun (WGS) entry which is preliminary data.</text>
</comment>
<dbReference type="AlphaFoldDB" id="A0A9N8HMB5"/>
<gene>
    <name evidence="2" type="ORF">SEMRO_732_G194440.1</name>
</gene>
<sequence length="384" mass="41311">MIGGARSSGSVSSGGSTHSSCRTLCVPECIVDKRRKAVVGPSYSSLEIAEELASVVAKKAFAFGVQIVDEMLNAEDRHGQAGLIQNPHLATQDSTPPSEKKQKVIGRYGDCTQQKPPAIKKPESEQRLSAIPITALHNVVNDTVKGVKYNASGVPVLMNSDTGTTKALEFQRKGDDIDRSETINVELISDAENSSVEIIPWSYGIDISCGDPARKKAFELTDPNLSFEVVGPNFEYKIGQRIGMAVYRNYEFDFMSTGENDIYANNGWDRSLSKDDILQVFGPDHSVSTCIYTGVITQLSSDGKTFGHDINTYKGCSGAIVFLLDKNQDGLIADDDAGKAIAIHVGCGPRSTKMNIAFTVRHLLVAEASGSPSLNLGNKRQAGS</sequence>
<organism evidence="2 3">
    <name type="scientific">Seminavis robusta</name>
    <dbReference type="NCBI Taxonomy" id="568900"/>
    <lineage>
        <taxon>Eukaryota</taxon>
        <taxon>Sar</taxon>
        <taxon>Stramenopiles</taxon>
        <taxon>Ochrophyta</taxon>
        <taxon>Bacillariophyta</taxon>
        <taxon>Bacillariophyceae</taxon>
        <taxon>Bacillariophycidae</taxon>
        <taxon>Naviculales</taxon>
        <taxon>Naviculaceae</taxon>
        <taxon>Seminavis</taxon>
    </lineage>
</organism>
<feature type="compositionally biased region" description="Low complexity" evidence="1">
    <location>
        <begin position="1"/>
        <end position="20"/>
    </location>
</feature>
<reference evidence="2" key="1">
    <citation type="submission" date="2020-06" db="EMBL/GenBank/DDBJ databases">
        <authorList>
            <consortium name="Plant Systems Biology data submission"/>
        </authorList>
    </citation>
    <scope>NUCLEOTIDE SEQUENCE</scope>
    <source>
        <strain evidence="2">D6</strain>
    </source>
</reference>
<dbReference type="EMBL" id="CAICTM010000731">
    <property type="protein sequence ID" value="CAB9515698.1"/>
    <property type="molecule type" value="Genomic_DNA"/>
</dbReference>
<evidence type="ECO:0000313" key="3">
    <source>
        <dbReference type="Proteomes" id="UP001153069"/>
    </source>
</evidence>
<accession>A0A9N8HMB5</accession>
<evidence type="ECO:0000256" key="1">
    <source>
        <dbReference type="SAM" id="MobiDB-lite"/>
    </source>
</evidence>
<feature type="region of interest" description="Disordered" evidence="1">
    <location>
        <begin position="1"/>
        <end position="21"/>
    </location>
</feature>
<evidence type="ECO:0000313" key="2">
    <source>
        <dbReference type="EMBL" id="CAB9515698.1"/>
    </source>
</evidence>
<dbReference type="OrthoDB" id="49694at2759"/>
<name>A0A9N8HMB5_9STRA</name>
<dbReference type="Proteomes" id="UP001153069">
    <property type="component" value="Unassembled WGS sequence"/>
</dbReference>
<proteinExistence type="predicted"/>
<protein>
    <submittedName>
        <fullName evidence="2">Uncharacterized protein</fullName>
    </submittedName>
</protein>
<keyword evidence="3" id="KW-1185">Reference proteome</keyword>